<keyword evidence="2" id="KW-1185">Reference proteome</keyword>
<dbReference type="Proteomes" id="UP000321085">
    <property type="component" value="Unassembled WGS sequence"/>
</dbReference>
<name>A0A512BYA4_9HYPH</name>
<evidence type="ECO:0000313" key="2">
    <source>
        <dbReference type="Proteomes" id="UP000321085"/>
    </source>
</evidence>
<comment type="caution">
    <text evidence="1">The sequence shown here is derived from an EMBL/GenBank/DDBJ whole genome shotgun (WGS) entry which is preliminary data.</text>
</comment>
<dbReference type="AlphaFoldDB" id="A0A512BYA4"/>
<evidence type="ECO:0000313" key="1">
    <source>
        <dbReference type="EMBL" id="GEO16942.1"/>
    </source>
</evidence>
<protein>
    <submittedName>
        <fullName evidence="1">Uncharacterized protein</fullName>
    </submittedName>
</protein>
<sequence>MGGCGPYFWLDLFQARDVQIIETPPAFRRRVLFSYAEPLENAKFPHTSKVGMPFWD</sequence>
<organism evidence="1 2">
    <name type="scientific">Microvirga aerophila</name>
    <dbReference type="NCBI Taxonomy" id="670291"/>
    <lineage>
        <taxon>Bacteria</taxon>
        <taxon>Pseudomonadati</taxon>
        <taxon>Pseudomonadota</taxon>
        <taxon>Alphaproteobacteria</taxon>
        <taxon>Hyphomicrobiales</taxon>
        <taxon>Methylobacteriaceae</taxon>
        <taxon>Microvirga</taxon>
    </lineage>
</organism>
<gene>
    <name evidence="1" type="ORF">MAE02_46380</name>
</gene>
<dbReference type="EMBL" id="BJYU01000082">
    <property type="protein sequence ID" value="GEO16942.1"/>
    <property type="molecule type" value="Genomic_DNA"/>
</dbReference>
<proteinExistence type="predicted"/>
<reference evidence="1 2" key="1">
    <citation type="submission" date="2019-07" db="EMBL/GenBank/DDBJ databases">
        <title>Whole genome shotgun sequence of Microvirga aerophila NBRC 106136.</title>
        <authorList>
            <person name="Hosoyama A."/>
            <person name="Uohara A."/>
            <person name="Ohji S."/>
            <person name="Ichikawa N."/>
        </authorList>
    </citation>
    <scope>NUCLEOTIDE SEQUENCE [LARGE SCALE GENOMIC DNA]</scope>
    <source>
        <strain evidence="1 2">NBRC 106136</strain>
    </source>
</reference>
<accession>A0A512BYA4</accession>